<dbReference type="PIRSF" id="PIRSF001604">
    <property type="entry name" value="LigA"/>
    <property type="match status" value="1"/>
</dbReference>
<evidence type="ECO:0000256" key="9">
    <source>
        <dbReference type="ARBA" id="ARBA00022842"/>
    </source>
</evidence>
<evidence type="ECO:0000256" key="15">
    <source>
        <dbReference type="HAMAP-Rule" id="MF_01588"/>
    </source>
</evidence>
<evidence type="ECO:0000256" key="2">
    <source>
        <dbReference type="ARBA" id="ARBA00012722"/>
    </source>
</evidence>
<comment type="cofactor">
    <cofactor evidence="15">
        <name>Mg(2+)</name>
        <dbReference type="ChEBI" id="CHEBI:18420"/>
    </cofactor>
    <cofactor evidence="15">
        <name>Mn(2+)</name>
        <dbReference type="ChEBI" id="CHEBI:29035"/>
    </cofactor>
</comment>
<dbReference type="Gene3D" id="3.40.50.10190">
    <property type="entry name" value="BRCT domain"/>
    <property type="match status" value="1"/>
</dbReference>
<dbReference type="EMBL" id="CP002390">
    <property type="protein sequence ID" value="EFE28565.1"/>
    <property type="molecule type" value="Genomic_DNA"/>
</dbReference>
<dbReference type="InterPro" id="IPR041663">
    <property type="entry name" value="DisA/LigA_HHH"/>
</dbReference>
<dbReference type="InterPro" id="IPR004149">
    <property type="entry name" value="Znf_DNAligase_C4"/>
</dbReference>
<reference evidence="18" key="1">
    <citation type="submission" date="2010-12" db="EMBL/GenBank/DDBJ databases">
        <title>The genome sequence of Filifactor alocis strain ATCC 35896.</title>
        <authorList>
            <consortium name="The Broad Institute Genome Sequencing Platform"/>
            <person name="Ward D."/>
            <person name="Earl A."/>
            <person name="Feldgarden M."/>
            <person name="Young S.K."/>
            <person name="Gargeya S."/>
            <person name="Zeng Q."/>
            <person name="Alvarado L."/>
            <person name="Berlin A."/>
            <person name="Bochicchio J."/>
            <person name="Chapman S.B."/>
            <person name="Chen Z."/>
            <person name="Freedman E."/>
            <person name="Gellesch M."/>
            <person name="Goldberg J."/>
            <person name="Griggs A."/>
            <person name="Gujja S."/>
            <person name="Heilman E."/>
            <person name="Heiman D."/>
            <person name="Howarth C."/>
            <person name="Mehta T."/>
            <person name="Neiman D."/>
            <person name="Pearson M."/>
            <person name="Roberts A."/>
            <person name="Saif S."/>
            <person name="Shea T."/>
            <person name="Shenoy N."/>
            <person name="Sisk P."/>
            <person name="Stolte C."/>
            <person name="Sykes S."/>
            <person name="White J."/>
            <person name="Yandava C."/>
            <person name="Izard J."/>
            <person name="Blanton J.M."/>
            <person name="Baranova O.V."/>
            <person name="Tanner A.C."/>
            <person name="Dewhirst F.E."/>
            <person name="Haas B."/>
            <person name="Nusbaum C."/>
            <person name="Birren B."/>
        </authorList>
    </citation>
    <scope>NUCLEOTIDE SEQUENCE [LARGE SCALE GENOMIC DNA]</scope>
    <source>
        <strain evidence="18">ATCC 35896 / D40 B5</strain>
    </source>
</reference>
<dbReference type="GO" id="GO:0006281">
    <property type="term" value="P:DNA repair"/>
    <property type="evidence" value="ECO:0007669"/>
    <property type="project" value="UniProtKB-KW"/>
</dbReference>
<feature type="binding site" evidence="15">
    <location>
        <position position="109"/>
    </location>
    <ligand>
        <name>NAD(+)</name>
        <dbReference type="ChEBI" id="CHEBI:57540"/>
    </ligand>
</feature>
<dbReference type="InterPro" id="IPR036420">
    <property type="entry name" value="BRCT_dom_sf"/>
</dbReference>
<keyword evidence="5 15" id="KW-0235">DNA replication</keyword>
<dbReference type="NCBIfam" id="NF005932">
    <property type="entry name" value="PRK07956.1"/>
    <property type="match status" value="1"/>
</dbReference>
<evidence type="ECO:0000256" key="11">
    <source>
        <dbReference type="ARBA" id="ARBA00023204"/>
    </source>
</evidence>
<dbReference type="OrthoDB" id="9759736at2"/>
<dbReference type="CDD" id="cd17748">
    <property type="entry name" value="BRCT_DNA_ligase_like"/>
    <property type="match status" value="1"/>
</dbReference>
<proteinExistence type="inferred from homology"/>
<dbReference type="GO" id="GO:0003911">
    <property type="term" value="F:DNA ligase (NAD+) activity"/>
    <property type="evidence" value="ECO:0007669"/>
    <property type="project" value="UniProtKB-UniRule"/>
</dbReference>
<dbReference type="Gene3D" id="6.20.10.30">
    <property type="match status" value="1"/>
</dbReference>
<keyword evidence="10 15" id="KW-0520">NAD</keyword>
<feature type="domain" description="BRCT" evidence="16">
    <location>
        <begin position="590"/>
        <end position="668"/>
    </location>
</feature>
<dbReference type="Gene3D" id="1.10.287.610">
    <property type="entry name" value="Helix hairpin bin"/>
    <property type="match status" value="1"/>
</dbReference>
<dbReference type="GO" id="GO:0046872">
    <property type="term" value="F:metal ion binding"/>
    <property type="evidence" value="ECO:0007669"/>
    <property type="project" value="UniProtKB-KW"/>
</dbReference>
<dbReference type="InterPro" id="IPR001357">
    <property type="entry name" value="BRCT_dom"/>
</dbReference>
<keyword evidence="6 15" id="KW-0479">Metal-binding</keyword>
<feature type="binding site" evidence="15">
    <location>
        <position position="132"/>
    </location>
    <ligand>
        <name>NAD(+)</name>
        <dbReference type="ChEBI" id="CHEBI:57540"/>
    </ligand>
</feature>
<evidence type="ECO:0000313" key="18">
    <source>
        <dbReference type="Proteomes" id="UP000007468"/>
    </source>
</evidence>
<keyword evidence="4 15" id="KW-0436">Ligase</keyword>
<dbReference type="SMART" id="SM00278">
    <property type="entry name" value="HhH1"/>
    <property type="match status" value="3"/>
</dbReference>
<feature type="binding site" evidence="15">
    <location>
        <position position="166"/>
    </location>
    <ligand>
        <name>NAD(+)</name>
        <dbReference type="ChEBI" id="CHEBI:57540"/>
    </ligand>
</feature>
<dbReference type="AlphaFoldDB" id="D6GSC4"/>
<protein>
    <recommendedName>
        <fullName evidence="3 15">DNA ligase</fullName>
        <ecNumber evidence="2 15">6.5.1.2</ecNumber>
    </recommendedName>
    <alternativeName>
        <fullName evidence="15">Polydeoxyribonucleotide synthase [NAD(+)]</fullName>
    </alternativeName>
</protein>
<dbReference type="InterPro" id="IPR004150">
    <property type="entry name" value="NAD_DNA_ligase_OB"/>
</dbReference>
<comment type="function">
    <text evidence="1 15">DNA ligase that catalyzes the formation of phosphodiester linkages between 5'-phosphoryl and 3'-hydroxyl groups in double-stranded DNA using NAD as a coenzyme and as the energy source for the reaction. It is essential for DNA replication and repair of damaged DNA.</text>
</comment>
<dbReference type="FunFam" id="1.10.150.20:FF:000007">
    <property type="entry name" value="DNA ligase"/>
    <property type="match status" value="1"/>
</dbReference>
<dbReference type="SUPFAM" id="SSF47781">
    <property type="entry name" value="RuvA domain 2-like"/>
    <property type="match status" value="1"/>
</dbReference>
<dbReference type="PATRIC" id="fig|546269.5.peg.170"/>
<dbReference type="FunFam" id="3.30.470.30:FF:000001">
    <property type="entry name" value="DNA ligase"/>
    <property type="match status" value="1"/>
</dbReference>
<dbReference type="PROSITE" id="PS50172">
    <property type="entry name" value="BRCT"/>
    <property type="match status" value="1"/>
</dbReference>
<dbReference type="KEGG" id="faa:HMPREF0389_00481"/>
<evidence type="ECO:0000256" key="7">
    <source>
        <dbReference type="ARBA" id="ARBA00022763"/>
    </source>
</evidence>
<dbReference type="Pfam" id="PF03119">
    <property type="entry name" value="DNA_ligase_ZBD"/>
    <property type="match status" value="1"/>
</dbReference>
<dbReference type="STRING" id="546269.HMPREF0389_00481"/>
<evidence type="ECO:0000256" key="10">
    <source>
        <dbReference type="ARBA" id="ARBA00023027"/>
    </source>
</evidence>
<dbReference type="Pfam" id="PF14520">
    <property type="entry name" value="HHH_5"/>
    <property type="match status" value="1"/>
</dbReference>
<comment type="catalytic activity">
    <reaction evidence="13 15">
        <text>NAD(+) + (deoxyribonucleotide)n-3'-hydroxyl + 5'-phospho-(deoxyribonucleotide)m = (deoxyribonucleotide)n+m + AMP + beta-nicotinamide D-nucleotide.</text>
        <dbReference type="EC" id="6.5.1.2"/>
    </reaction>
</comment>
<dbReference type="GO" id="GO:0003677">
    <property type="term" value="F:DNA binding"/>
    <property type="evidence" value="ECO:0007669"/>
    <property type="project" value="InterPro"/>
</dbReference>
<dbReference type="Gene3D" id="3.30.470.30">
    <property type="entry name" value="DNA ligase/mRNA capping enzyme"/>
    <property type="match status" value="1"/>
</dbReference>
<accession>D6GSC4</accession>
<feature type="binding site" evidence="15">
    <location>
        <position position="407"/>
    </location>
    <ligand>
        <name>Zn(2+)</name>
        <dbReference type="ChEBI" id="CHEBI:29105"/>
    </ligand>
</feature>
<dbReference type="CDD" id="cd00114">
    <property type="entry name" value="LIGANc"/>
    <property type="match status" value="1"/>
</dbReference>
<keyword evidence="8 15" id="KW-0862">Zinc</keyword>
<dbReference type="PROSITE" id="PS01055">
    <property type="entry name" value="DNA_LIGASE_N1"/>
    <property type="match status" value="1"/>
</dbReference>
<dbReference type="Pfam" id="PF01653">
    <property type="entry name" value="DNA_ligase_aden"/>
    <property type="match status" value="1"/>
</dbReference>
<dbReference type="NCBIfam" id="TIGR00575">
    <property type="entry name" value="dnlj"/>
    <property type="match status" value="1"/>
</dbReference>
<dbReference type="PANTHER" id="PTHR23389:SF9">
    <property type="entry name" value="DNA LIGASE"/>
    <property type="match status" value="1"/>
</dbReference>
<dbReference type="InterPro" id="IPR010994">
    <property type="entry name" value="RuvA_2-like"/>
</dbReference>
<dbReference type="RefSeq" id="WP_014261831.1">
    <property type="nucleotide sequence ID" value="NC_016630.1"/>
</dbReference>
<dbReference type="InterPro" id="IPR003583">
    <property type="entry name" value="Hlx-hairpin-Hlx_DNA-bd_motif"/>
</dbReference>
<feature type="binding site" evidence="15">
    <location>
        <position position="430"/>
    </location>
    <ligand>
        <name>Zn(2+)</name>
        <dbReference type="ChEBI" id="CHEBI:29105"/>
    </ligand>
</feature>
<evidence type="ECO:0000256" key="3">
    <source>
        <dbReference type="ARBA" id="ARBA00013308"/>
    </source>
</evidence>
<evidence type="ECO:0000256" key="13">
    <source>
        <dbReference type="ARBA" id="ARBA00034005"/>
    </source>
</evidence>
<dbReference type="Pfam" id="PF00533">
    <property type="entry name" value="BRCT"/>
    <property type="match status" value="1"/>
</dbReference>
<gene>
    <name evidence="15 17" type="primary">ligA</name>
    <name evidence="17" type="ordered locus">HMPREF0389_00481</name>
</gene>
<keyword evidence="18" id="KW-1185">Reference proteome</keyword>
<dbReference type="SUPFAM" id="SSF56091">
    <property type="entry name" value="DNA ligase/mRNA capping enzyme, catalytic domain"/>
    <property type="match status" value="1"/>
</dbReference>
<dbReference type="InterPro" id="IPR013839">
    <property type="entry name" value="DNAligase_adenylation"/>
</dbReference>
<dbReference type="InterPro" id="IPR013840">
    <property type="entry name" value="DNAligase_N"/>
</dbReference>
<feature type="binding site" evidence="15">
    <location>
        <begin position="31"/>
        <end position="35"/>
    </location>
    <ligand>
        <name>NAD(+)</name>
        <dbReference type="ChEBI" id="CHEBI:57540"/>
    </ligand>
</feature>
<dbReference type="FunFam" id="1.10.150.20:FF:000006">
    <property type="entry name" value="DNA ligase"/>
    <property type="match status" value="1"/>
</dbReference>
<dbReference type="SMART" id="SM00532">
    <property type="entry name" value="LIGANc"/>
    <property type="match status" value="1"/>
</dbReference>
<feature type="binding site" evidence="15">
    <location>
        <position position="313"/>
    </location>
    <ligand>
        <name>NAD(+)</name>
        <dbReference type="ChEBI" id="CHEBI:57540"/>
    </ligand>
</feature>
<keyword evidence="11 15" id="KW-0234">DNA repair</keyword>
<dbReference type="Proteomes" id="UP000007468">
    <property type="component" value="Chromosome"/>
</dbReference>
<feature type="binding site" evidence="15">
    <location>
        <begin position="80"/>
        <end position="81"/>
    </location>
    <ligand>
        <name>NAD(+)</name>
        <dbReference type="ChEBI" id="CHEBI:57540"/>
    </ligand>
</feature>
<dbReference type="Gene3D" id="1.10.150.20">
    <property type="entry name" value="5' to 3' exonuclease, C-terminal subdomain"/>
    <property type="match status" value="2"/>
</dbReference>
<keyword evidence="9 15" id="KW-0460">Magnesium</keyword>
<dbReference type="PANTHER" id="PTHR23389">
    <property type="entry name" value="CHROMOSOME TRANSMISSION FIDELITY FACTOR 18"/>
    <property type="match status" value="1"/>
</dbReference>
<dbReference type="EC" id="6.5.1.2" evidence="2 15"/>
<dbReference type="InterPro" id="IPR012340">
    <property type="entry name" value="NA-bd_OB-fold"/>
</dbReference>
<evidence type="ECO:0000313" key="17">
    <source>
        <dbReference type="EMBL" id="EFE28565.1"/>
    </source>
</evidence>
<evidence type="ECO:0000256" key="8">
    <source>
        <dbReference type="ARBA" id="ARBA00022833"/>
    </source>
</evidence>
<dbReference type="HAMAP" id="MF_01588">
    <property type="entry name" value="DNA_ligase_A"/>
    <property type="match status" value="1"/>
</dbReference>
<evidence type="ECO:0000256" key="14">
    <source>
        <dbReference type="ARBA" id="ARBA00060881"/>
    </source>
</evidence>
<keyword evidence="7 15" id="KW-0227">DNA damage</keyword>
<dbReference type="eggNOG" id="COG0272">
    <property type="taxonomic scope" value="Bacteria"/>
</dbReference>
<feature type="active site" description="N6-AMP-lysine intermediate" evidence="15">
    <location>
        <position position="111"/>
    </location>
</feature>
<comment type="similarity">
    <text evidence="14 15">Belongs to the NAD-dependent DNA ligase family. LigA subfamily.</text>
</comment>
<dbReference type="InterPro" id="IPR018239">
    <property type="entry name" value="DNA_ligase_AS"/>
</dbReference>
<dbReference type="InterPro" id="IPR001679">
    <property type="entry name" value="DNA_ligase"/>
</dbReference>
<name>D6GSC4_FILAD</name>
<dbReference type="GO" id="GO:0005829">
    <property type="term" value="C:cytosol"/>
    <property type="evidence" value="ECO:0007669"/>
    <property type="project" value="TreeGrafter"/>
</dbReference>
<organism evidence="17 18">
    <name type="scientific">Filifactor alocis (strain ATCC 35896 / CCUG 47790 / D40 B5)</name>
    <name type="common">Fusobacterium alocis</name>
    <dbReference type="NCBI Taxonomy" id="546269"/>
    <lineage>
        <taxon>Bacteria</taxon>
        <taxon>Bacillati</taxon>
        <taxon>Bacillota</taxon>
        <taxon>Clostridia</taxon>
        <taxon>Peptostreptococcales</taxon>
        <taxon>Filifactoraceae</taxon>
        <taxon>Filifactor</taxon>
    </lineage>
</organism>
<dbReference type="FunFam" id="2.40.50.140:FF:000012">
    <property type="entry name" value="DNA ligase"/>
    <property type="match status" value="1"/>
</dbReference>
<evidence type="ECO:0000256" key="6">
    <source>
        <dbReference type="ARBA" id="ARBA00022723"/>
    </source>
</evidence>
<feature type="binding site" evidence="15">
    <location>
        <position position="410"/>
    </location>
    <ligand>
        <name>Zn(2+)</name>
        <dbReference type="ChEBI" id="CHEBI:29105"/>
    </ligand>
</feature>
<dbReference type="Gene3D" id="2.40.50.140">
    <property type="entry name" value="Nucleic acid-binding proteins"/>
    <property type="match status" value="1"/>
</dbReference>
<sequence length="668" mass="75120">MDAEKKIKLLRERLEYYSAKYYQEDAPEISDAEYDSMMKELMSLEKEHPSLRSAESPSEKVGGSYSKKFAEYVHRVPLLSLSNAFSYEELLEFDQKIRERCGDISYCVELKIDGLSVALEYKKGKFIHGATRGNGQQGENVTDNLNEIVTIPKELNQKVDLVVRGEVFLPKDRFLKLNEQQEDLGLPLFANPRNAASGSLRQLDSNITKDRNLDIFIFNVQEWMDNSDKEKEQELNSHSKQLNYLDDLGFKTISPREHCESMEKVIEFIKYWTEHREELLFDIDGIVIKVDELNKREILGQTAKAPRWAIAYKFPAEQKETTIEAITVQVGRTGVLTPIAELTPVLISGSTVSRATLHNEDYIAMKDIRVGDRVIVQKAGEIIPEVHAVMKDKRDGTEVVFHMPHTCPSCGAATQKIDGEVAVKCTNFACPAQLKRRMIHFVSKSAMDIDNFGPSIVSSLYENGLIKNIADIYLLKEKDLLQLNGFAKKSASNLISSINHSKSRNLNQLLVALGIDFVGEKAAKVLSKNFSSLEELEKANLDDLMRIEEIGLKTAQSILNYFQLEENRAVLERLVEYGVNTKSISGTDQNSSKVFSGKKFVLTGTLEGMKRSEAKKIIETCGGEVMSAVSTSVDYLLAGDSPGSKLKKAQELNIPILTKDEFLVMVNE</sequence>
<evidence type="ECO:0000256" key="12">
    <source>
        <dbReference type="ARBA" id="ARBA00023211"/>
    </source>
</evidence>
<dbReference type="SUPFAM" id="SSF52113">
    <property type="entry name" value="BRCT domain"/>
    <property type="match status" value="1"/>
</dbReference>
<dbReference type="GO" id="GO:0006260">
    <property type="term" value="P:DNA replication"/>
    <property type="evidence" value="ECO:0007669"/>
    <property type="project" value="UniProtKB-KW"/>
</dbReference>
<evidence type="ECO:0000256" key="5">
    <source>
        <dbReference type="ARBA" id="ARBA00022705"/>
    </source>
</evidence>
<evidence type="ECO:0000256" key="4">
    <source>
        <dbReference type="ARBA" id="ARBA00022598"/>
    </source>
</evidence>
<feature type="binding site" evidence="15">
    <location>
        <position position="425"/>
    </location>
    <ligand>
        <name>Zn(2+)</name>
        <dbReference type="ChEBI" id="CHEBI:29105"/>
    </ligand>
</feature>
<dbReference type="Pfam" id="PF12826">
    <property type="entry name" value="HHH_2"/>
    <property type="match status" value="1"/>
</dbReference>
<feature type="binding site" evidence="15">
    <location>
        <position position="289"/>
    </location>
    <ligand>
        <name>NAD(+)</name>
        <dbReference type="ChEBI" id="CHEBI:57540"/>
    </ligand>
</feature>
<dbReference type="SMART" id="SM00292">
    <property type="entry name" value="BRCT"/>
    <property type="match status" value="1"/>
</dbReference>
<evidence type="ECO:0000259" key="16">
    <source>
        <dbReference type="PROSITE" id="PS50172"/>
    </source>
</evidence>
<evidence type="ECO:0000256" key="1">
    <source>
        <dbReference type="ARBA" id="ARBA00004067"/>
    </source>
</evidence>
<dbReference type="SUPFAM" id="SSF50249">
    <property type="entry name" value="Nucleic acid-binding proteins"/>
    <property type="match status" value="1"/>
</dbReference>
<keyword evidence="12 15" id="KW-0464">Manganese</keyword>
<dbReference type="Pfam" id="PF03120">
    <property type="entry name" value="OB_DNA_ligase"/>
    <property type="match status" value="1"/>
</dbReference>